<name>A0A1W0A358_9STRA</name>
<evidence type="ECO:0000313" key="2">
    <source>
        <dbReference type="EMBL" id="OQS04714.1"/>
    </source>
</evidence>
<evidence type="ECO:0000256" key="1">
    <source>
        <dbReference type="SAM" id="MobiDB-lite"/>
    </source>
</evidence>
<keyword evidence="3" id="KW-1185">Reference proteome</keyword>
<evidence type="ECO:0000313" key="3">
    <source>
        <dbReference type="Proteomes" id="UP000243217"/>
    </source>
</evidence>
<organism evidence="2 3">
    <name type="scientific">Thraustotheca clavata</name>
    <dbReference type="NCBI Taxonomy" id="74557"/>
    <lineage>
        <taxon>Eukaryota</taxon>
        <taxon>Sar</taxon>
        <taxon>Stramenopiles</taxon>
        <taxon>Oomycota</taxon>
        <taxon>Saprolegniomycetes</taxon>
        <taxon>Saprolegniales</taxon>
        <taxon>Achlyaceae</taxon>
        <taxon>Thraustotheca</taxon>
    </lineage>
</organism>
<dbReference type="Proteomes" id="UP000243217">
    <property type="component" value="Unassembled WGS sequence"/>
</dbReference>
<feature type="compositionally biased region" description="Polar residues" evidence="1">
    <location>
        <begin position="380"/>
        <end position="394"/>
    </location>
</feature>
<dbReference type="AlphaFoldDB" id="A0A1W0A358"/>
<accession>A0A1W0A358</accession>
<dbReference type="EMBL" id="JNBS01000565">
    <property type="protein sequence ID" value="OQS04714.1"/>
    <property type="molecule type" value="Genomic_DNA"/>
</dbReference>
<dbReference type="OrthoDB" id="72583at2759"/>
<proteinExistence type="predicted"/>
<feature type="region of interest" description="Disordered" evidence="1">
    <location>
        <begin position="379"/>
        <end position="412"/>
    </location>
</feature>
<gene>
    <name evidence="2" type="ORF">THRCLA_20813</name>
</gene>
<comment type="caution">
    <text evidence="2">The sequence shown here is derived from an EMBL/GenBank/DDBJ whole genome shotgun (WGS) entry which is preliminary data.</text>
</comment>
<reference evidence="2 3" key="1">
    <citation type="journal article" date="2014" name="Genome Biol. Evol.">
        <title>The secreted proteins of Achlya hypogyna and Thraustotheca clavata identify the ancestral oomycete secretome and reveal gene acquisitions by horizontal gene transfer.</title>
        <authorList>
            <person name="Misner I."/>
            <person name="Blouin N."/>
            <person name="Leonard G."/>
            <person name="Richards T.A."/>
            <person name="Lane C.E."/>
        </authorList>
    </citation>
    <scope>NUCLEOTIDE SEQUENCE [LARGE SCALE GENOMIC DNA]</scope>
    <source>
        <strain evidence="2 3">ATCC 34112</strain>
    </source>
</reference>
<protein>
    <submittedName>
        <fullName evidence="2">Uncharacterized protein</fullName>
    </submittedName>
</protein>
<sequence>MVALDVKEALLQMEYRAWCGEVRHTLSRLMSLGSVMIPRKAPRTEPYSLIRLDKCPLLWQVKGGDDAFIQRKGDSDVVLFPQMFARFEDSVTQLSSLDGITFVQLDLTNRLHMHPTSTLRELDALQITADKLKASREKLLEKLQNAGFEEFLSKIRADVSSKCHKLALIYVHTQLRSVSTANRQKAHHIVSRRRYDFSKWIEVKAQVQNEAIAAEEERLQLLAAIPPPPPNSIESNKVVIVLNWEGEKFLDAIKTTHRSLTHGRAYEFAGKLQDQFGLSVANYTSFQRSKSVQAVSDDLKHKEIFELEVLTQSNAIESYITSLLPKQQRIPAPPPVNNKAPVKRVTFPPAFLHVKYFDKNCPPLDIATTEVVMERVPDIGNTSLRGGPTNTPRRNSLPAYDPVTRSKVARYS</sequence>